<evidence type="ECO:0000313" key="15">
    <source>
        <dbReference type="Proteomes" id="UP000652761"/>
    </source>
</evidence>
<evidence type="ECO:0000256" key="2">
    <source>
        <dbReference type="ARBA" id="ARBA00004123"/>
    </source>
</evidence>
<evidence type="ECO:0000256" key="11">
    <source>
        <dbReference type="SAM" id="MobiDB-lite"/>
    </source>
</evidence>
<dbReference type="InterPro" id="IPR033389">
    <property type="entry name" value="AUX/IAA_dom"/>
</dbReference>
<dbReference type="Proteomes" id="UP000652761">
    <property type="component" value="Unassembled WGS sequence"/>
</dbReference>
<dbReference type="PROSITE" id="PS51745">
    <property type="entry name" value="PB1"/>
    <property type="match status" value="1"/>
</dbReference>
<evidence type="ECO:0000259" key="13">
    <source>
        <dbReference type="PROSITE" id="PS51745"/>
    </source>
</evidence>
<evidence type="ECO:0000256" key="12">
    <source>
        <dbReference type="SAM" id="Phobius"/>
    </source>
</evidence>
<dbReference type="Gene3D" id="3.10.20.90">
    <property type="entry name" value="Phosphatidylinositol 3-kinase Catalytic Subunit, Chain A, domain 1"/>
    <property type="match status" value="1"/>
</dbReference>
<dbReference type="OrthoDB" id="1926344at2759"/>
<keyword evidence="9 10" id="KW-0927">Auxin signaling pathway</keyword>
<gene>
    <name evidence="14" type="ORF">Taro_034479</name>
</gene>
<evidence type="ECO:0000256" key="6">
    <source>
        <dbReference type="ARBA" id="ARBA00023015"/>
    </source>
</evidence>
<evidence type="ECO:0000256" key="10">
    <source>
        <dbReference type="RuleBase" id="RU004549"/>
    </source>
</evidence>
<keyword evidence="7 10" id="KW-0804">Transcription</keyword>
<dbReference type="PANTHER" id="PTHR31734">
    <property type="entry name" value="AUXIN-RESPONSIVE PROTEIN IAA17"/>
    <property type="match status" value="1"/>
</dbReference>
<dbReference type="InterPro" id="IPR003311">
    <property type="entry name" value="AUX_IAA"/>
</dbReference>
<keyword evidence="12" id="KW-1133">Transmembrane helix</keyword>
<dbReference type="GO" id="GO:0006355">
    <property type="term" value="P:regulation of DNA-templated transcription"/>
    <property type="evidence" value="ECO:0007669"/>
    <property type="project" value="InterPro"/>
</dbReference>
<feature type="transmembrane region" description="Helical" evidence="12">
    <location>
        <begin position="174"/>
        <end position="199"/>
    </location>
</feature>
<evidence type="ECO:0000256" key="9">
    <source>
        <dbReference type="ARBA" id="ARBA00023294"/>
    </source>
</evidence>
<dbReference type="EMBL" id="NMUH01002724">
    <property type="protein sequence ID" value="MQM01724.1"/>
    <property type="molecule type" value="Genomic_DNA"/>
</dbReference>
<protein>
    <recommendedName>
        <fullName evidence="10">Auxin-responsive protein</fullName>
    </recommendedName>
</protein>
<keyword evidence="6 10" id="KW-0805">Transcription regulation</keyword>
<evidence type="ECO:0000256" key="7">
    <source>
        <dbReference type="ARBA" id="ARBA00023163"/>
    </source>
</evidence>
<dbReference type="InterPro" id="IPR053793">
    <property type="entry name" value="PB1-like"/>
</dbReference>
<keyword evidence="5 10" id="KW-0678">Repressor</keyword>
<keyword evidence="15" id="KW-1185">Reference proteome</keyword>
<evidence type="ECO:0000256" key="1">
    <source>
        <dbReference type="ARBA" id="ARBA00002159"/>
    </source>
</evidence>
<keyword evidence="12" id="KW-0812">Transmembrane</keyword>
<evidence type="ECO:0000256" key="5">
    <source>
        <dbReference type="ARBA" id="ARBA00022491"/>
    </source>
</evidence>
<evidence type="ECO:0000256" key="8">
    <source>
        <dbReference type="ARBA" id="ARBA00023242"/>
    </source>
</evidence>
<feature type="region of interest" description="Disordered" evidence="11">
    <location>
        <begin position="1"/>
        <end position="65"/>
    </location>
</feature>
<comment type="similarity">
    <text evidence="3 10">Belongs to the Aux/IAA family.</text>
</comment>
<reference evidence="14" key="1">
    <citation type="submission" date="2017-07" db="EMBL/GenBank/DDBJ databases">
        <title>Taro Niue Genome Assembly and Annotation.</title>
        <authorList>
            <person name="Atibalentja N."/>
            <person name="Keating K."/>
            <person name="Fields C.J."/>
        </authorList>
    </citation>
    <scope>NUCLEOTIDE SEQUENCE</scope>
    <source>
        <strain evidence="14">Niue_2</strain>
        <tissue evidence="14">Leaf</tissue>
    </source>
</reference>
<organism evidence="14 15">
    <name type="scientific">Colocasia esculenta</name>
    <name type="common">Wild taro</name>
    <name type="synonym">Arum esculentum</name>
    <dbReference type="NCBI Taxonomy" id="4460"/>
    <lineage>
        <taxon>Eukaryota</taxon>
        <taxon>Viridiplantae</taxon>
        <taxon>Streptophyta</taxon>
        <taxon>Embryophyta</taxon>
        <taxon>Tracheophyta</taxon>
        <taxon>Spermatophyta</taxon>
        <taxon>Magnoliopsida</taxon>
        <taxon>Liliopsida</taxon>
        <taxon>Araceae</taxon>
        <taxon>Aroideae</taxon>
        <taxon>Colocasieae</taxon>
        <taxon>Colocasia</taxon>
    </lineage>
</organism>
<feature type="domain" description="PB1" evidence="13">
    <location>
        <begin position="93"/>
        <end position="181"/>
    </location>
</feature>
<accession>A0A843WC19</accession>
<keyword evidence="12" id="KW-0472">Membrane</keyword>
<dbReference type="SUPFAM" id="SSF54277">
    <property type="entry name" value="CAD &amp; PB1 domains"/>
    <property type="match status" value="1"/>
</dbReference>
<dbReference type="AlphaFoldDB" id="A0A843WC19"/>
<evidence type="ECO:0000256" key="3">
    <source>
        <dbReference type="ARBA" id="ARBA00006728"/>
    </source>
</evidence>
<keyword evidence="8 10" id="KW-0539">Nucleus</keyword>
<name>A0A843WC19_COLES</name>
<dbReference type="GO" id="GO:0009734">
    <property type="term" value="P:auxin-activated signaling pathway"/>
    <property type="evidence" value="ECO:0007669"/>
    <property type="project" value="UniProtKB-UniRule"/>
</dbReference>
<sequence length="266" mass="29566">MDSLRATELRLGLPGTEDETQKPAPSRGSKRALAGEQEKEEESSSSPSSGCAAENGKEVAPPPTKAQVVGWPPIRSFRKNCLLGAKTEAEAPGLYVKVSMDGAPYLRKIDLKSYSGYKELRQAMEAMFKCFSSAEGCCSSEYAITYEDKDGDWMLAGDVPWEYVPYLSILFSSAIIYTCSYLLFLFLPIINYLVVIGVLKTIYQTVWMDELMCLCACCVLQDVRFLVQEVEDNESVRGQGVGFIKTLMRNNRPKLDSVYVHGAVKR</sequence>
<proteinExistence type="inferred from homology"/>
<evidence type="ECO:0000313" key="14">
    <source>
        <dbReference type="EMBL" id="MQM01724.1"/>
    </source>
</evidence>
<comment type="caution">
    <text evidence="14">The sequence shown here is derived from an EMBL/GenBank/DDBJ whole genome shotgun (WGS) entry which is preliminary data.</text>
</comment>
<comment type="subcellular location">
    <subcellularLocation>
        <location evidence="2 10">Nucleus</location>
    </subcellularLocation>
</comment>
<comment type="subunit">
    <text evidence="4 10">Homodimers and heterodimers.</text>
</comment>
<evidence type="ECO:0000256" key="4">
    <source>
        <dbReference type="ARBA" id="ARBA00011726"/>
    </source>
</evidence>
<comment type="function">
    <text evidence="1 10">Aux/IAA proteins are short-lived transcriptional factors that function as repressors of early auxin response genes at low auxin concentrations.</text>
</comment>
<dbReference type="Pfam" id="PF02309">
    <property type="entry name" value="AUX_IAA"/>
    <property type="match status" value="1"/>
</dbReference>
<dbReference type="GO" id="GO:0005634">
    <property type="term" value="C:nucleus"/>
    <property type="evidence" value="ECO:0007669"/>
    <property type="project" value="UniProtKB-SubCell"/>
</dbReference>
<dbReference type="PANTHER" id="PTHR31734:SF8">
    <property type="entry name" value="AUXIN-RESPONSIVE PROTEIN IAA24"/>
    <property type="match status" value="1"/>
</dbReference>